<dbReference type="InterPro" id="IPR011642">
    <property type="entry name" value="Gate_dom"/>
</dbReference>
<keyword evidence="5 7" id="KW-1133">Transmembrane helix</keyword>
<evidence type="ECO:0000313" key="12">
    <source>
        <dbReference type="Proteomes" id="UP000254331"/>
    </source>
</evidence>
<comment type="subcellular location">
    <subcellularLocation>
        <location evidence="1">Cell membrane</location>
        <topology evidence="1">Multi-pass membrane protein</topology>
    </subcellularLocation>
</comment>
<organism evidence="11 12">
    <name type="scientific">Proteus vulgaris</name>
    <dbReference type="NCBI Taxonomy" id="585"/>
    <lineage>
        <taxon>Bacteria</taxon>
        <taxon>Pseudomonadati</taxon>
        <taxon>Pseudomonadota</taxon>
        <taxon>Gammaproteobacteria</taxon>
        <taxon>Enterobacterales</taxon>
        <taxon>Morganellaceae</taxon>
        <taxon>Proteus</taxon>
    </lineage>
</organism>
<dbReference type="InterPro" id="IPR002668">
    <property type="entry name" value="CNT_N_dom"/>
</dbReference>
<dbReference type="Pfam" id="PF07670">
    <property type="entry name" value="Gate"/>
    <property type="match status" value="1"/>
</dbReference>
<feature type="domain" description="Nucleoside transporter/FeoB GTPase Gate" evidence="10">
    <location>
        <begin position="93"/>
        <end position="191"/>
    </location>
</feature>
<dbReference type="Pfam" id="PF07662">
    <property type="entry name" value="Nucleos_tra2_C"/>
    <property type="match status" value="1"/>
</dbReference>
<gene>
    <name evidence="11" type="primary">nupC_1</name>
    <name evidence="11" type="ORF">NCTC10376_00500</name>
</gene>
<feature type="transmembrane region" description="Helical" evidence="7">
    <location>
        <begin position="137"/>
        <end position="155"/>
    </location>
</feature>
<feature type="domain" description="Concentrative nucleoside transporter C-terminal" evidence="9">
    <location>
        <begin position="198"/>
        <end position="391"/>
    </location>
</feature>
<dbReference type="InterPro" id="IPR011657">
    <property type="entry name" value="CNT_C_dom"/>
</dbReference>
<dbReference type="AlphaFoldDB" id="A0A379F4X2"/>
<keyword evidence="6 7" id="KW-0472">Membrane</keyword>
<feature type="transmembrane region" description="Helical" evidence="7">
    <location>
        <begin position="274"/>
        <end position="296"/>
    </location>
</feature>
<dbReference type="Pfam" id="PF01773">
    <property type="entry name" value="Nucleos_tra2_N"/>
    <property type="match status" value="1"/>
</dbReference>
<evidence type="ECO:0000259" key="8">
    <source>
        <dbReference type="Pfam" id="PF01773"/>
    </source>
</evidence>
<name>A0A379F4X2_PROVU</name>
<dbReference type="GO" id="GO:0005886">
    <property type="term" value="C:plasma membrane"/>
    <property type="evidence" value="ECO:0007669"/>
    <property type="project" value="UniProtKB-SubCell"/>
</dbReference>
<reference evidence="11 12" key="1">
    <citation type="submission" date="2018-06" db="EMBL/GenBank/DDBJ databases">
        <authorList>
            <consortium name="Pathogen Informatics"/>
            <person name="Doyle S."/>
        </authorList>
    </citation>
    <scope>NUCLEOTIDE SEQUENCE [LARGE SCALE GENOMIC DNA]</scope>
    <source>
        <strain evidence="11 12">NCTC10376</strain>
    </source>
</reference>
<feature type="domain" description="Concentrative nucleoside transporter N-terminal" evidence="8">
    <location>
        <begin position="10"/>
        <end position="82"/>
    </location>
</feature>
<evidence type="ECO:0000256" key="2">
    <source>
        <dbReference type="ARBA" id="ARBA00009033"/>
    </source>
</evidence>
<dbReference type="PANTHER" id="PTHR10590:SF23">
    <property type="entry name" value="NUPC_NUPG FAMILY NUCLEOSIDE CNT TRANSPORTER"/>
    <property type="match status" value="1"/>
</dbReference>
<feature type="transmembrane region" description="Helical" evidence="7">
    <location>
        <begin position="89"/>
        <end position="108"/>
    </location>
</feature>
<keyword evidence="3" id="KW-1003">Cell membrane</keyword>
<accession>A0A379F4X2</accession>
<evidence type="ECO:0000313" key="11">
    <source>
        <dbReference type="EMBL" id="SUC14688.1"/>
    </source>
</evidence>
<dbReference type="EMBL" id="UGTW01000001">
    <property type="protein sequence ID" value="SUC14688.1"/>
    <property type="molecule type" value="Genomic_DNA"/>
</dbReference>
<dbReference type="RefSeq" id="WP_115370375.1">
    <property type="nucleotide sequence ID" value="NZ_CAXOHZ010000001.1"/>
</dbReference>
<evidence type="ECO:0000256" key="7">
    <source>
        <dbReference type="SAM" id="Phobius"/>
    </source>
</evidence>
<dbReference type="Proteomes" id="UP000254331">
    <property type="component" value="Unassembled WGS sequence"/>
</dbReference>
<keyword evidence="4 7" id="KW-0812">Transmembrane</keyword>
<evidence type="ECO:0000256" key="1">
    <source>
        <dbReference type="ARBA" id="ARBA00004651"/>
    </source>
</evidence>
<evidence type="ECO:0000256" key="5">
    <source>
        <dbReference type="ARBA" id="ARBA00022989"/>
    </source>
</evidence>
<feature type="transmembrane region" description="Helical" evidence="7">
    <location>
        <begin position="194"/>
        <end position="213"/>
    </location>
</feature>
<dbReference type="PANTHER" id="PTHR10590">
    <property type="entry name" value="SODIUM/NUCLEOSIDE COTRANSPORTER"/>
    <property type="match status" value="1"/>
</dbReference>
<evidence type="ECO:0000259" key="9">
    <source>
        <dbReference type="Pfam" id="PF07662"/>
    </source>
</evidence>
<feature type="transmembrane region" description="Helical" evidence="7">
    <location>
        <begin position="31"/>
        <end position="49"/>
    </location>
</feature>
<evidence type="ECO:0000256" key="4">
    <source>
        <dbReference type="ARBA" id="ARBA00022692"/>
    </source>
</evidence>
<comment type="similarity">
    <text evidence="2">Belongs to the concentrative nucleoside transporter (CNT) (TC 2.A.41) family.</text>
</comment>
<evidence type="ECO:0000256" key="3">
    <source>
        <dbReference type="ARBA" id="ARBA00022475"/>
    </source>
</evidence>
<protein>
    <submittedName>
        <fullName evidence="11">Nucleoside permease</fullName>
    </submittedName>
</protein>
<sequence length="395" mass="43342">MKYLIFIISLLLIFIVASSISFNANKIKRKIFPIIILLLLEAIVAFILLHTSIGITILNTTNIGIEYLVHHANKGIDFVFGDISNKTPIVFVIVALMPLVFICSIIGILKYFGILRLIIITIGYLINKIAKVGKLESFSAVSAVVVGMMAVYVSIKEYIPNLTKPQMYTIAACSLSTVDIAILGAYTQMLSPQFVFIGVCLNFFSTFVIVSIINPNDPIEISSNFSGPKNEHHSFFEVLTEHMLDGFKLILAIVPMLLGFIALISMLNDIFLRIIGISFQGLLGYIFSPIAFVLGVPWQDSIEFGQIIATKILTNEFVAMVDYIKLEDLSPRTEAIISVFLISFANFGSVGMIIACVASISKEHGKMIAANSFRLIVGSTLVSCLSATMVGIFVI</sequence>
<feature type="transmembrane region" description="Helical" evidence="7">
    <location>
        <begin position="335"/>
        <end position="360"/>
    </location>
</feature>
<dbReference type="GO" id="GO:0015293">
    <property type="term" value="F:symporter activity"/>
    <property type="evidence" value="ECO:0007669"/>
    <property type="project" value="TreeGrafter"/>
</dbReference>
<feature type="transmembrane region" description="Helical" evidence="7">
    <location>
        <begin position="372"/>
        <end position="394"/>
    </location>
</feature>
<dbReference type="GO" id="GO:0005337">
    <property type="term" value="F:nucleoside transmembrane transporter activity"/>
    <property type="evidence" value="ECO:0007669"/>
    <property type="project" value="InterPro"/>
</dbReference>
<proteinExistence type="inferred from homology"/>
<evidence type="ECO:0000256" key="6">
    <source>
        <dbReference type="ARBA" id="ARBA00023136"/>
    </source>
</evidence>
<feature type="transmembrane region" description="Helical" evidence="7">
    <location>
        <begin position="249"/>
        <end position="267"/>
    </location>
</feature>
<evidence type="ECO:0000259" key="10">
    <source>
        <dbReference type="Pfam" id="PF07670"/>
    </source>
</evidence>
<dbReference type="InterPro" id="IPR008276">
    <property type="entry name" value="C_nuclsd_transpt"/>
</dbReference>
<feature type="transmembrane region" description="Helical" evidence="7">
    <location>
        <begin position="167"/>
        <end position="187"/>
    </location>
</feature>